<dbReference type="InterPro" id="IPR032710">
    <property type="entry name" value="NTF2-like_dom_sf"/>
</dbReference>
<dbReference type="EMBL" id="QHHU01000021">
    <property type="protein sequence ID" value="RSM44237.1"/>
    <property type="molecule type" value="Genomic_DNA"/>
</dbReference>
<dbReference type="AlphaFoldDB" id="A0A428WMB8"/>
<feature type="domain" description="SnoaL-like" evidence="1">
    <location>
        <begin position="2"/>
        <end position="116"/>
    </location>
</feature>
<sequence>MELTNVLAAFARLADEGTLAELGTLFAEDVEWSMTGTTWRGRAEVLAGLGSMRELGHAGPDSGNRHVLTNQEVYVDGDRATARSYFLLVNSERILAIGAYQDELVRAQDGWVIARREVRA</sequence>
<protein>
    <submittedName>
        <fullName evidence="2">Nuclear transport factor 2 family protein</fullName>
    </submittedName>
</protein>
<name>A0A428WMB8_AMYBA</name>
<dbReference type="Proteomes" id="UP000286716">
    <property type="component" value="Unassembled WGS sequence"/>
</dbReference>
<proteinExistence type="predicted"/>
<evidence type="ECO:0000313" key="2">
    <source>
        <dbReference type="EMBL" id="RSM44237.1"/>
    </source>
</evidence>
<dbReference type="RefSeq" id="WP_020639839.1">
    <property type="nucleotide sequence ID" value="NZ_QHHU01000021.1"/>
</dbReference>
<evidence type="ECO:0000313" key="3">
    <source>
        <dbReference type="Proteomes" id="UP000286716"/>
    </source>
</evidence>
<dbReference type="Pfam" id="PF13577">
    <property type="entry name" value="SnoaL_4"/>
    <property type="match status" value="1"/>
</dbReference>
<comment type="caution">
    <text evidence="2">The sequence shown here is derived from an EMBL/GenBank/DDBJ whole genome shotgun (WGS) entry which is preliminary data.</text>
</comment>
<organism evidence="2 3">
    <name type="scientific">Amycolatopsis balhimycina DSM 5908</name>
    <dbReference type="NCBI Taxonomy" id="1081091"/>
    <lineage>
        <taxon>Bacteria</taxon>
        <taxon>Bacillati</taxon>
        <taxon>Actinomycetota</taxon>
        <taxon>Actinomycetes</taxon>
        <taxon>Pseudonocardiales</taxon>
        <taxon>Pseudonocardiaceae</taxon>
        <taxon>Amycolatopsis</taxon>
    </lineage>
</organism>
<dbReference type="SUPFAM" id="SSF54427">
    <property type="entry name" value="NTF2-like"/>
    <property type="match status" value="1"/>
</dbReference>
<accession>A0A428WMB8</accession>
<gene>
    <name evidence="2" type="ORF">DMA12_17000</name>
</gene>
<dbReference type="InterPro" id="IPR037401">
    <property type="entry name" value="SnoaL-like"/>
</dbReference>
<keyword evidence="3" id="KW-1185">Reference proteome</keyword>
<evidence type="ECO:0000259" key="1">
    <source>
        <dbReference type="Pfam" id="PF13577"/>
    </source>
</evidence>
<reference evidence="2 3" key="1">
    <citation type="submission" date="2018-05" db="EMBL/GenBank/DDBJ databases">
        <title>Evolution of GPA BGCs.</title>
        <authorList>
            <person name="Waglechner N."/>
            <person name="Wright G.D."/>
        </authorList>
    </citation>
    <scope>NUCLEOTIDE SEQUENCE [LARGE SCALE GENOMIC DNA]</scope>
    <source>
        <strain evidence="2 3">DSM 5908</strain>
    </source>
</reference>
<dbReference type="Gene3D" id="3.10.450.50">
    <property type="match status" value="1"/>
</dbReference>
<dbReference type="OrthoDB" id="1492465at2"/>